<keyword evidence="10" id="KW-1185">Reference proteome</keyword>
<gene>
    <name evidence="9" type="primary">Dper\GL17302</name>
    <name evidence="9" type="ORF">Dper_GL17302</name>
</gene>
<proteinExistence type="predicted"/>
<evidence type="ECO:0000256" key="6">
    <source>
        <dbReference type="SAM" id="Phobius"/>
    </source>
</evidence>
<evidence type="ECO:0000313" key="9">
    <source>
        <dbReference type="EMBL" id="EDW35503.1"/>
    </source>
</evidence>
<dbReference type="STRING" id="7234.B4GG83"/>
<dbReference type="Gene3D" id="2.60.220.50">
    <property type="match status" value="1"/>
</dbReference>
<dbReference type="SMART" id="SM00303">
    <property type="entry name" value="GPS"/>
    <property type="match status" value="1"/>
</dbReference>
<dbReference type="InterPro" id="IPR046338">
    <property type="entry name" value="GAIN_dom_sf"/>
</dbReference>
<feature type="transmembrane region" description="Helical" evidence="6">
    <location>
        <begin position="136"/>
        <end position="154"/>
    </location>
</feature>
<dbReference type="PANTHER" id="PTHR12011">
    <property type="entry name" value="ADHESION G-PROTEIN COUPLED RECEPTOR"/>
    <property type="match status" value="1"/>
</dbReference>
<evidence type="ECO:0000313" key="10">
    <source>
        <dbReference type="Proteomes" id="UP000008744"/>
    </source>
</evidence>
<evidence type="ECO:0000256" key="2">
    <source>
        <dbReference type="ARBA" id="ARBA00022692"/>
    </source>
</evidence>
<evidence type="ECO:0000259" key="8">
    <source>
        <dbReference type="PROSITE" id="PS50261"/>
    </source>
</evidence>
<dbReference type="GO" id="GO:0007189">
    <property type="term" value="P:adenylate cyclase-activating G protein-coupled receptor signaling pathway"/>
    <property type="evidence" value="ECO:0007669"/>
    <property type="project" value="TreeGrafter"/>
</dbReference>
<dbReference type="PhylomeDB" id="B4GG83"/>
<feature type="transmembrane region" description="Helical" evidence="6">
    <location>
        <begin position="166"/>
        <end position="188"/>
    </location>
</feature>
<dbReference type="eggNOG" id="KOG4289">
    <property type="taxonomic scope" value="Eukaryota"/>
</dbReference>
<dbReference type="Proteomes" id="UP000008744">
    <property type="component" value="Unassembled WGS sequence"/>
</dbReference>
<dbReference type="OrthoDB" id="26203at2759"/>
<keyword evidence="2 6" id="KW-0812">Transmembrane</keyword>
<dbReference type="GO" id="GO:0007166">
    <property type="term" value="P:cell surface receptor signaling pathway"/>
    <property type="evidence" value="ECO:0007669"/>
    <property type="project" value="InterPro"/>
</dbReference>
<keyword evidence="5" id="KW-1015">Disulfide bond</keyword>
<organism evidence="10">
    <name type="scientific">Drosophila persimilis</name>
    <name type="common">Fruit fly</name>
    <dbReference type="NCBI Taxonomy" id="7234"/>
    <lineage>
        <taxon>Eukaryota</taxon>
        <taxon>Metazoa</taxon>
        <taxon>Ecdysozoa</taxon>
        <taxon>Arthropoda</taxon>
        <taxon>Hexapoda</taxon>
        <taxon>Insecta</taxon>
        <taxon>Pterygota</taxon>
        <taxon>Neoptera</taxon>
        <taxon>Endopterygota</taxon>
        <taxon>Diptera</taxon>
        <taxon>Brachycera</taxon>
        <taxon>Muscomorpha</taxon>
        <taxon>Ephydroidea</taxon>
        <taxon>Drosophilidae</taxon>
        <taxon>Drosophila</taxon>
        <taxon>Sophophora</taxon>
    </lineage>
</organism>
<feature type="transmembrane region" description="Helical" evidence="6">
    <location>
        <begin position="106"/>
        <end position="124"/>
    </location>
</feature>
<dbReference type="GO" id="GO:0005886">
    <property type="term" value="C:plasma membrane"/>
    <property type="evidence" value="ECO:0007669"/>
    <property type="project" value="TreeGrafter"/>
</dbReference>
<reference evidence="9 10" key="1">
    <citation type="journal article" date="2007" name="Nature">
        <title>Evolution of genes and genomes on the Drosophila phylogeny.</title>
        <authorList>
            <consortium name="Drosophila 12 Genomes Consortium"/>
            <person name="Clark A.G."/>
            <person name="Eisen M.B."/>
            <person name="Smith D.R."/>
            <person name="Bergman C.M."/>
            <person name="Oliver B."/>
            <person name="Markow T.A."/>
            <person name="Kaufman T.C."/>
            <person name="Kellis M."/>
            <person name="Gelbart W."/>
            <person name="Iyer V.N."/>
            <person name="Pollard D.A."/>
            <person name="Sackton T.B."/>
            <person name="Larracuente A.M."/>
            <person name="Singh N.D."/>
            <person name="Abad J.P."/>
            <person name="Abt D.N."/>
            <person name="Adryan B."/>
            <person name="Aguade M."/>
            <person name="Akashi H."/>
            <person name="Anderson W.W."/>
            <person name="Aquadro C.F."/>
            <person name="Ardell D.H."/>
            <person name="Arguello R."/>
            <person name="Artieri C.G."/>
            <person name="Barbash D.A."/>
            <person name="Barker D."/>
            <person name="Barsanti P."/>
            <person name="Batterham P."/>
            <person name="Batzoglou S."/>
            <person name="Begun D."/>
            <person name="Bhutkar A."/>
            <person name="Blanco E."/>
            <person name="Bosak S.A."/>
            <person name="Bradley R.K."/>
            <person name="Brand A.D."/>
            <person name="Brent M.R."/>
            <person name="Brooks A.N."/>
            <person name="Brown R.H."/>
            <person name="Butlin R.K."/>
            <person name="Caggese C."/>
            <person name="Calvi B.R."/>
            <person name="Bernardo de Carvalho A."/>
            <person name="Caspi A."/>
            <person name="Castrezana S."/>
            <person name="Celniker S.E."/>
            <person name="Chang J.L."/>
            <person name="Chapple C."/>
            <person name="Chatterji S."/>
            <person name="Chinwalla A."/>
            <person name="Civetta A."/>
            <person name="Clifton S.W."/>
            <person name="Comeron J.M."/>
            <person name="Costello J.C."/>
            <person name="Coyne J.A."/>
            <person name="Daub J."/>
            <person name="David R.G."/>
            <person name="Delcher A.L."/>
            <person name="Delehaunty K."/>
            <person name="Do C.B."/>
            <person name="Ebling H."/>
            <person name="Edwards K."/>
            <person name="Eickbush T."/>
            <person name="Evans J.D."/>
            <person name="Filipski A."/>
            <person name="Findeiss S."/>
            <person name="Freyhult E."/>
            <person name="Fulton L."/>
            <person name="Fulton R."/>
            <person name="Garcia A.C."/>
            <person name="Gardiner A."/>
            <person name="Garfield D.A."/>
            <person name="Garvin B.E."/>
            <person name="Gibson G."/>
            <person name="Gilbert D."/>
            <person name="Gnerre S."/>
            <person name="Godfrey J."/>
            <person name="Good R."/>
            <person name="Gotea V."/>
            <person name="Gravely B."/>
            <person name="Greenberg A.J."/>
            <person name="Griffiths-Jones S."/>
            <person name="Gross S."/>
            <person name="Guigo R."/>
            <person name="Gustafson E.A."/>
            <person name="Haerty W."/>
            <person name="Hahn M.W."/>
            <person name="Halligan D.L."/>
            <person name="Halpern A.L."/>
            <person name="Halter G.M."/>
            <person name="Han M.V."/>
            <person name="Heger A."/>
            <person name="Hillier L."/>
            <person name="Hinrichs A.S."/>
            <person name="Holmes I."/>
            <person name="Hoskins R.A."/>
            <person name="Hubisz M.J."/>
            <person name="Hultmark D."/>
            <person name="Huntley M.A."/>
            <person name="Jaffe D.B."/>
            <person name="Jagadeeshan S."/>
            <person name="Jeck W.R."/>
            <person name="Johnson J."/>
            <person name="Jones C.D."/>
            <person name="Jordan W.C."/>
            <person name="Karpen G.H."/>
            <person name="Kataoka E."/>
            <person name="Keightley P.D."/>
            <person name="Kheradpour P."/>
            <person name="Kirkness E.F."/>
            <person name="Koerich L.B."/>
            <person name="Kristiansen K."/>
            <person name="Kudrna D."/>
            <person name="Kulathinal R.J."/>
            <person name="Kumar S."/>
            <person name="Kwok R."/>
            <person name="Lander E."/>
            <person name="Langley C.H."/>
            <person name="Lapoint R."/>
            <person name="Lazzaro B.P."/>
            <person name="Lee S.J."/>
            <person name="Levesque L."/>
            <person name="Li R."/>
            <person name="Lin C.F."/>
            <person name="Lin M.F."/>
            <person name="Lindblad-Toh K."/>
            <person name="Llopart A."/>
            <person name="Long M."/>
            <person name="Low L."/>
            <person name="Lozovsky E."/>
            <person name="Lu J."/>
            <person name="Luo M."/>
            <person name="Machado C.A."/>
            <person name="Makalowski W."/>
            <person name="Marzo M."/>
            <person name="Matsuda M."/>
            <person name="Matzkin L."/>
            <person name="McAllister B."/>
            <person name="McBride C.S."/>
            <person name="McKernan B."/>
            <person name="McKernan K."/>
            <person name="Mendez-Lago M."/>
            <person name="Minx P."/>
            <person name="Mollenhauer M.U."/>
            <person name="Montooth K."/>
            <person name="Mount S.M."/>
            <person name="Mu X."/>
            <person name="Myers E."/>
            <person name="Negre B."/>
            <person name="Newfeld S."/>
            <person name="Nielsen R."/>
            <person name="Noor M.A."/>
            <person name="O'Grady P."/>
            <person name="Pachter L."/>
            <person name="Papaceit M."/>
            <person name="Parisi M.J."/>
            <person name="Parisi M."/>
            <person name="Parts L."/>
            <person name="Pedersen J.S."/>
            <person name="Pesole G."/>
            <person name="Phillippy A.M."/>
            <person name="Ponting C.P."/>
            <person name="Pop M."/>
            <person name="Porcelli D."/>
            <person name="Powell J.R."/>
            <person name="Prohaska S."/>
            <person name="Pruitt K."/>
            <person name="Puig M."/>
            <person name="Quesneville H."/>
            <person name="Ram K.R."/>
            <person name="Rand D."/>
            <person name="Rasmussen M.D."/>
            <person name="Reed L.K."/>
            <person name="Reenan R."/>
            <person name="Reily A."/>
            <person name="Remington K.A."/>
            <person name="Rieger T.T."/>
            <person name="Ritchie M.G."/>
            <person name="Robin C."/>
            <person name="Rogers Y.H."/>
            <person name="Rohde C."/>
            <person name="Rozas J."/>
            <person name="Rubenfield M.J."/>
            <person name="Ruiz A."/>
            <person name="Russo S."/>
            <person name="Salzberg S.L."/>
            <person name="Sanchez-Gracia A."/>
            <person name="Saranga D.J."/>
            <person name="Sato H."/>
            <person name="Schaeffer S.W."/>
            <person name="Schatz M.C."/>
            <person name="Schlenke T."/>
            <person name="Schwartz R."/>
            <person name="Segarra C."/>
            <person name="Singh R.S."/>
            <person name="Sirot L."/>
            <person name="Sirota M."/>
            <person name="Sisneros N.B."/>
            <person name="Smith C.D."/>
            <person name="Smith T.F."/>
            <person name="Spieth J."/>
            <person name="Stage D.E."/>
            <person name="Stark A."/>
            <person name="Stephan W."/>
            <person name="Strausberg R.L."/>
            <person name="Strempel S."/>
            <person name="Sturgill D."/>
            <person name="Sutton G."/>
            <person name="Sutton G.G."/>
            <person name="Tao W."/>
            <person name="Teichmann S."/>
            <person name="Tobari Y.N."/>
            <person name="Tomimura Y."/>
            <person name="Tsolas J.M."/>
            <person name="Valente V.L."/>
            <person name="Venter E."/>
            <person name="Venter J.C."/>
            <person name="Vicario S."/>
            <person name="Vieira F.G."/>
            <person name="Vilella A.J."/>
            <person name="Villasante A."/>
            <person name="Walenz B."/>
            <person name="Wang J."/>
            <person name="Wasserman M."/>
            <person name="Watts T."/>
            <person name="Wilson D."/>
            <person name="Wilson R.K."/>
            <person name="Wing R.A."/>
            <person name="Wolfner M.F."/>
            <person name="Wong A."/>
            <person name="Wong G.K."/>
            <person name="Wu C.I."/>
            <person name="Wu G."/>
            <person name="Yamamoto D."/>
            <person name="Yang H.P."/>
            <person name="Yang S.P."/>
            <person name="Yorke J.A."/>
            <person name="Yoshida K."/>
            <person name="Zdobnov E."/>
            <person name="Zhang P."/>
            <person name="Zhang Y."/>
            <person name="Zimin A.V."/>
            <person name="Baldwin J."/>
            <person name="Abdouelleil A."/>
            <person name="Abdulkadir J."/>
            <person name="Abebe A."/>
            <person name="Abera B."/>
            <person name="Abreu J."/>
            <person name="Acer S.C."/>
            <person name="Aftuck L."/>
            <person name="Alexander A."/>
            <person name="An P."/>
            <person name="Anderson E."/>
            <person name="Anderson S."/>
            <person name="Arachi H."/>
            <person name="Azer M."/>
            <person name="Bachantsang P."/>
            <person name="Barry A."/>
            <person name="Bayul T."/>
            <person name="Berlin A."/>
            <person name="Bessette D."/>
            <person name="Bloom T."/>
            <person name="Blye J."/>
            <person name="Boguslavskiy L."/>
            <person name="Bonnet C."/>
            <person name="Boukhgalter B."/>
            <person name="Bourzgui I."/>
            <person name="Brown A."/>
            <person name="Cahill P."/>
            <person name="Channer S."/>
            <person name="Cheshatsang Y."/>
            <person name="Chuda L."/>
            <person name="Citroen M."/>
            <person name="Collymore A."/>
            <person name="Cooke P."/>
            <person name="Costello M."/>
            <person name="D'Aco K."/>
            <person name="Daza R."/>
            <person name="De Haan G."/>
            <person name="DeGray S."/>
            <person name="DeMaso C."/>
            <person name="Dhargay N."/>
            <person name="Dooley K."/>
            <person name="Dooley E."/>
            <person name="Doricent M."/>
            <person name="Dorje P."/>
            <person name="Dorjee K."/>
            <person name="Dupes A."/>
            <person name="Elong R."/>
            <person name="Falk J."/>
            <person name="Farina A."/>
            <person name="Faro S."/>
            <person name="Ferguson D."/>
            <person name="Fisher S."/>
            <person name="Foley C.D."/>
            <person name="Franke A."/>
            <person name="Friedrich D."/>
            <person name="Gadbois L."/>
            <person name="Gearin G."/>
            <person name="Gearin C.R."/>
            <person name="Giannoukos G."/>
            <person name="Goode T."/>
            <person name="Graham J."/>
            <person name="Grandbois E."/>
            <person name="Grewal S."/>
            <person name="Gyaltsen K."/>
            <person name="Hafez N."/>
            <person name="Hagos B."/>
            <person name="Hall J."/>
            <person name="Henson C."/>
            <person name="Hollinger A."/>
            <person name="Honan T."/>
            <person name="Huard M.D."/>
            <person name="Hughes L."/>
            <person name="Hurhula B."/>
            <person name="Husby M.E."/>
            <person name="Kamat A."/>
            <person name="Kanga B."/>
            <person name="Kashin S."/>
            <person name="Khazanovich D."/>
            <person name="Kisner P."/>
            <person name="Lance K."/>
            <person name="Lara M."/>
            <person name="Lee W."/>
            <person name="Lennon N."/>
            <person name="Letendre F."/>
            <person name="LeVine R."/>
            <person name="Lipovsky A."/>
            <person name="Liu X."/>
            <person name="Liu J."/>
            <person name="Liu S."/>
            <person name="Lokyitsang T."/>
            <person name="Lokyitsang Y."/>
            <person name="Lubonja R."/>
            <person name="Lui A."/>
            <person name="MacDonald P."/>
            <person name="Magnisalis V."/>
            <person name="Maru K."/>
            <person name="Matthews C."/>
            <person name="McCusker W."/>
            <person name="McDonough S."/>
            <person name="Mehta T."/>
            <person name="Meldrim J."/>
            <person name="Meneus L."/>
            <person name="Mihai O."/>
            <person name="Mihalev A."/>
            <person name="Mihova T."/>
            <person name="Mittelman R."/>
            <person name="Mlenga V."/>
            <person name="Montmayeur A."/>
            <person name="Mulrain L."/>
            <person name="Navidi A."/>
            <person name="Naylor J."/>
            <person name="Negash T."/>
            <person name="Nguyen T."/>
            <person name="Nguyen N."/>
            <person name="Nicol R."/>
            <person name="Norbu C."/>
            <person name="Norbu N."/>
            <person name="Novod N."/>
            <person name="O'Neill B."/>
            <person name="Osman S."/>
            <person name="Markiewicz E."/>
            <person name="Oyono O.L."/>
            <person name="Patti C."/>
            <person name="Phunkhang P."/>
            <person name="Pierre F."/>
            <person name="Priest M."/>
            <person name="Raghuraman S."/>
            <person name="Rege F."/>
            <person name="Reyes R."/>
            <person name="Rise C."/>
            <person name="Rogov P."/>
            <person name="Ross K."/>
            <person name="Ryan E."/>
            <person name="Settipalli S."/>
            <person name="Shea T."/>
            <person name="Sherpa N."/>
            <person name="Shi L."/>
            <person name="Shih D."/>
            <person name="Sparrow T."/>
            <person name="Spaulding J."/>
            <person name="Stalker J."/>
            <person name="Stange-Thomann N."/>
            <person name="Stavropoulos S."/>
            <person name="Stone C."/>
            <person name="Strader C."/>
            <person name="Tesfaye S."/>
            <person name="Thomson T."/>
            <person name="Thoulutsang Y."/>
            <person name="Thoulutsang D."/>
            <person name="Topham K."/>
            <person name="Topping I."/>
            <person name="Tsamla T."/>
            <person name="Vassiliev H."/>
            <person name="Vo A."/>
            <person name="Wangchuk T."/>
            <person name="Wangdi T."/>
            <person name="Weiand M."/>
            <person name="Wilkinson J."/>
            <person name="Wilson A."/>
            <person name="Yadav S."/>
            <person name="Young G."/>
            <person name="Yu Q."/>
            <person name="Zembek L."/>
            <person name="Zhong D."/>
            <person name="Zimmer A."/>
            <person name="Zwirko Z."/>
            <person name="Jaffe D.B."/>
            <person name="Alvarez P."/>
            <person name="Brockman W."/>
            <person name="Butler J."/>
            <person name="Chin C."/>
            <person name="Gnerre S."/>
            <person name="Grabherr M."/>
            <person name="Kleber M."/>
            <person name="Mauceli E."/>
            <person name="MacCallum I."/>
        </authorList>
    </citation>
    <scope>NUCLEOTIDE SEQUENCE [LARGE SCALE GENOMIC DNA]</scope>
    <source>
        <strain evidence="10">MSH-3 / Tucson 14011-0111.49</strain>
    </source>
</reference>
<evidence type="ECO:0000256" key="3">
    <source>
        <dbReference type="ARBA" id="ARBA00022989"/>
    </source>
</evidence>
<feature type="domain" description="G-protein coupled receptors family 2 profile 2" evidence="8">
    <location>
        <begin position="101"/>
        <end position="249"/>
    </location>
</feature>
<dbReference type="Pfam" id="PF00002">
    <property type="entry name" value="7tm_2"/>
    <property type="match status" value="1"/>
</dbReference>
<dbReference type="HOGENOM" id="CLU_1116739_0_0_1"/>
<dbReference type="PANTHER" id="PTHR12011:SF471">
    <property type="entry name" value="G-PROTEIN COUPLED RECEPTORS FAMILY 2 PROFILE 2 DOMAIN-CONTAINING PROTEIN"/>
    <property type="match status" value="1"/>
</dbReference>
<dbReference type="EMBL" id="CH479183">
    <property type="protein sequence ID" value="EDW35503.1"/>
    <property type="molecule type" value="Genomic_DNA"/>
</dbReference>
<dbReference type="InterPro" id="IPR017981">
    <property type="entry name" value="GPCR_2-like_7TM"/>
</dbReference>
<dbReference type="PROSITE" id="PS50221">
    <property type="entry name" value="GAIN_B"/>
    <property type="match status" value="1"/>
</dbReference>
<keyword evidence="3 6" id="KW-1133">Transmembrane helix</keyword>
<feature type="domain" description="GAIN-B" evidence="7">
    <location>
        <begin position="1"/>
        <end position="92"/>
    </location>
</feature>
<evidence type="ECO:0000259" key="7">
    <source>
        <dbReference type="PROSITE" id="PS50221"/>
    </source>
</evidence>
<dbReference type="AlphaFoldDB" id="B4GG83"/>
<protein>
    <submittedName>
        <fullName evidence="9">GL17302</fullName>
    </submittedName>
</protein>
<dbReference type="PROSITE" id="PS50261">
    <property type="entry name" value="G_PROTEIN_RECEP_F2_4"/>
    <property type="match status" value="1"/>
</dbReference>
<evidence type="ECO:0000256" key="5">
    <source>
        <dbReference type="ARBA" id="ARBA00023157"/>
    </source>
</evidence>
<dbReference type="OMA" id="THTICKC"/>
<evidence type="ECO:0000256" key="1">
    <source>
        <dbReference type="ARBA" id="ARBA00004141"/>
    </source>
</evidence>
<comment type="subcellular location">
    <subcellularLocation>
        <location evidence="1">Membrane</location>
        <topology evidence="1">Multi-pass membrane protein</topology>
    </subcellularLocation>
</comment>
<dbReference type="Gene3D" id="1.20.1070.10">
    <property type="entry name" value="Rhodopsin 7-helix transmembrane proteins"/>
    <property type="match status" value="1"/>
</dbReference>
<accession>B4GG83</accession>
<dbReference type="InterPro" id="IPR000832">
    <property type="entry name" value="GPCR_2_secretin-like"/>
</dbReference>
<name>B4GG83_DROPE</name>
<evidence type="ECO:0000256" key="4">
    <source>
        <dbReference type="ARBA" id="ARBA00023136"/>
    </source>
</evidence>
<sequence>MVYRSLGSPHLLQPIKLQMWLDMDTARFGPRSNPQCVRWNSFTNQWTRLGCQTEAPDFDGDFAPSPQQPILINCSCTHISNYAVVVDIIDPEDIPEPSLLVQITSYSAFMVSLPLLLGVLLALALLRGQQTNSNTIHQNIVLCVFFAELLFFVGMQSRRHLIDNEFPCKLIAICLHYFWLAAFAWTTVDCVHLYRMLTEMRDINHGPMGFYFAMGYGAPAVVVGLSVGVRAHEYGNSLFCWLSVYEPVV</sequence>
<dbReference type="GO" id="GO:0004930">
    <property type="term" value="F:G protein-coupled receptor activity"/>
    <property type="evidence" value="ECO:0007669"/>
    <property type="project" value="InterPro"/>
</dbReference>
<keyword evidence="4 6" id="KW-0472">Membrane</keyword>
<feature type="transmembrane region" description="Helical" evidence="6">
    <location>
        <begin position="208"/>
        <end position="229"/>
    </location>
</feature>
<dbReference type="InterPro" id="IPR057244">
    <property type="entry name" value="GAIN_B"/>
</dbReference>
<dbReference type="InterPro" id="IPR000203">
    <property type="entry name" value="GPS"/>
</dbReference>